<dbReference type="InterPro" id="IPR052096">
    <property type="entry name" value="Endocannabinoid_amidase"/>
</dbReference>
<proteinExistence type="predicted"/>
<dbReference type="AlphaFoldDB" id="A0A7R8W7P1"/>
<accession>A0A7R8W7P1</accession>
<reference evidence="1" key="1">
    <citation type="submission" date="2020-11" db="EMBL/GenBank/DDBJ databases">
        <authorList>
            <person name="Tran Van P."/>
        </authorList>
    </citation>
    <scope>NUCLEOTIDE SEQUENCE</scope>
</reference>
<dbReference type="GO" id="GO:0009062">
    <property type="term" value="P:fatty acid catabolic process"/>
    <property type="evidence" value="ECO:0007669"/>
    <property type="project" value="TreeGrafter"/>
</dbReference>
<gene>
    <name evidence="1" type="ORF">CTOB1V02_LOCUS4394</name>
</gene>
<sequence>MGRGAALLHYHWLVLGKPLVLLAFGIGGVVSLMKSFRIIRNYQKTMATDKKIRQRQQDRKVQLQELETRLTSLLSQDPPLENTWARIHRLGFKELVQELKSKKIQAKEVLRAYQYFVIAAHKQTNAVTEFLSEAEEWADQLDAATEPVGALHGVPVSVKENFAIQGHDVTLGFGKYMSIPYEDDAEVITLLRSLGAIPFVRTGFPQSLISFDSGNPVYGSVLNPHDQSRTAGGSSSGEGALMGMGASILGIGSDVGGSGRIPIHFCGGFSLKPSYGRLSDVGEIAATQGLVGVNASPAILSRELQALVETAKLLMDDQRSNERPTTPFAVPVSFNETALKSTQKLRIGFYEYDGFIQAVPACRRAVRMAAKALEQMGHTLVRVDTSKMEVESALREYMLKFLFAERNKTLLAHFKDGERVDPGVKFIVDNYRMNLHLRKLLMNTVARWTTPLIHRMVPTDELSVTQLWKLNADRKAYIMRVIKYWREELRIDACIMPPCGVSAVKLGSPGYLLPVASYTALYNVLDFPAGVLPVTKWTKEDEQQMETDYPKGIRPREDVYRRTQADSVGSVGLPVGVQVVAPRWEDEVVLRVMKDVEEVLFLSPLSLIRSGRILVLIRSGNANCRSDVSPILLMEEIVDSSLDCRAGLTSLQLRHQRATEATAGLPRQTNTVGVGGGGTGIMRGVVWEVSRWCRVIKADLATYTMGKPWKSEKEH</sequence>
<dbReference type="Pfam" id="PF01425">
    <property type="entry name" value="Amidase"/>
    <property type="match status" value="1"/>
</dbReference>
<organism evidence="1">
    <name type="scientific">Cyprideis torosa</name>
    <dbReference type="NCBI Taxonomy" id="163714"/>
    <lineage>
        <taxon>Eukaryota</taxon>
        <taxon>Metazoa</taxon>
        <taxon>Ecdysozoa</taxon>
        <taxon>Arthropoda</taxon>
        <taxon>Crustacea</taxon>
        <taxon>Oligostraca</taxon>
        <taxon>Ostracoda</taxon>
        <taxon>Podocopa</taxon>
        <taxon>Podocopida</taxon>
        <taxon>Cytherocopina</taxon>
        <taxon>Cytheroidea</taxon>
        <taxon>Cytherideidae</taxon>
        <taxon>Cyprideis</taxon>
    </lineage>
</organism>
<dbReference type="Gene3D" id="3.90.1300.10">
    <property type="entry name" value="Amidase signature (AS) domain"/>
    <property type="match status" value="1"/>
</dbReference>
<dbReference type="InterPro" id="IPR036928">
    <property type="entry name" value="AS_sf"/>
</dbReference>
<dbReference type="GO" id="GO:0017064">
    <property type="term" value="F:fatty acid amide hydrolase activity"/>
    <property type="evidence" value="ECO:0007669"/>
    <property type="project" value="TreeGrafter"/>
</dbReference>
<dbReference type="InterPro" id="IPR023631">
    <property type="entry name" value="Amidase_dom"/>
</dbReference>
<protein>
    <submittedName>
        <fullName evidence="1">Uncharacterized protein</fullName>
    </submittedName>
</protein>
<dbReference type="SUPFAM" id="SSF75304">
    <property type="entry name" value="Amidase signature (AS) enzymes"/>
    <property type="match status" value="1"/>
</dbReference>
<dbReference type="GO" id="GO:0004040">
    <property type="term" value="F:amidase activity"/>
    <property type="evidence" value="ECO:0007669"/>
    <property type="project" value="TreeGrafter"/>
</dbReference>
<dbReference type="OrthoDB" id="6428749at2759"/>
<dbReference type="EMBL" id="OB660840">
    <property type="protein sequence ID" value="CAD7226476.1"/>
    <property type="molecule type" value="Genomic_DNA"/>
</dbReference>
<dbReference type="PANTHER" id="PTHR45847">
    <property type="entry name" value="FATTY ACID AMIDE HYDROLASE"/>
    <property type="match status" value="1"/>
</dbReference>
<name>A0A7R8W7P1_9CRUS</name>
<dbReference type="PANTHER" id="PTHR45847:SF6">
    <property type="entry name" value="FATTY ACID AMIDE HYDROLASE"/>
    <property type="match status" value="1"/>
</dbReference>
<evidence type="ECO:0000313" key="1">
    <source>
        <dbReference type="EMBL" id="CAD7226476.1"/>
    </source>
</evidence>